<dbReference type="AlphaFoldDB" id="A0A8H5PYJ5"/>
<dbReference type="GeneID" id="59319237"/>
<dbReference type="InterPro" id="IPR046676">
    <property type="entry name" value="DUF6546"/>
</dbReference>
<feature type="signal peptide" evidence="1">
    <location>
        <begin position="1"/>
        <end position="21"/>
    </location>
</feature>
<evidence type="ECO:0000259" key="2">
    <source>
        <dbReference type="Pfam" id="PF20183"/>
    </source>
</evidence>
<dbReference type="Pfam" id="PF20183">
    <property type="entry name" value="DUF6546"/>
    <property type="match status" value="1"/>
</dbReference>
<gene>
    <name evidence="3" type="ORF">FSUBG_6331</name>
</gene>
<comment type="caution">
    <text evidence="3">The sequence shown here is derived from an EMBL/GenBank/DDBJ whole genome shotgun (WGS) entry which is preliminary data.</text>
</comment>
<evidence type="ECO:0000313" key="4">
    <source>
        <dbReference type="Proteomes" id="UP000547976"/>
    </source>
</evidence>
<accession>A0A8H5PYJ5</accession>
<dbReference type="EMBL" id="JAAOAV010000065">
    <property type="protein sequence ID" value="KAF5605995.1"/>
    <property type="molecule type" value="Genomic_DNA"/>
</dbReference>
<evidence type="ECO:0000256" key="1">
    <source>
        <dbReference type="SAM" id="SignalP"/>
    </source>
</evidence>
<organism evidence="3 4">
    <name type="scientific">Gibberella subglutinans</name>
    <name type="common">Fusarium subglutinans</name>
    <dbReference type="NCBI Taxonomy" id="42677"/>
    <lineage>
        <taxon>Eukaryota</taxon>
        <taxon>Fungi</taxon>
        <taxon>Dikarya</taxon>
        <taxon>Ascomycota</taxon>
        <taxon>Pezizomycotina</taxon>
        <taxon>Sordariomycetes</taxon>
        <taxon>Hypocreomycetidae</taxon>
        <taxon>Hypocreales</taxon>
        <taxon>Nectriaceae</taxon>
        <taxon>Fusarium</taxon>
        <taxon>Fusarium fujikuroi species complex</taxon>
    </lineage>
</organism>
<feature type="chain" id="PRO_5034803434" evidence="1">
    <location>
        <begin position="22"/>
        <end position="595"/>
    </location>
</feature>
<proteinExistence type="predicted"/>
<protein>
    <submittedName>
        <fullName evidence="3">F-box domain protein</fullName>
    </submittedName>
</protein>
<keyword evidence="4" id="KW-1185">Reference proteome</keyword>
<dbReference type="Proteomes" id="UP000547976">
    <property type="component" value="Unassembled WGS sequence"/>
</dbReference>
<dbReference type="RefSeq" id="XP_036538203.1">
    <property type="nucleotide sequence ID" value="XM_036684519.1"/>
</dbReference>
<evidence type="ECO:0000313" key="3">
    <source>
        <dbReference type="EMBL" id="KAF5605995.1"/>
    </source>
</evidence>
<sequence>MHSAWTLVTLILASSAPTVLGGKCNAPREAGENNNCLGGSYNDCVARNNQLCTGECSGQPAGGAGAPCYTGCTTRNQQYCAGYCMKISNCDDCIKSLKAMGAAESDEQHKETCSQEAANVDKMVHWHSIPAEIRCMILEALTAQKGTATLASVSNEWRAFIEHRTFSHIRLHPACLDHLEQLNDHYKGQIKHLWLNIELGGYTCRSCRKRESLTLSYSIARIVREAINRLFSILTTWRQPLTLELNVYCPSDSQHWFKNSYFGAPGEDKFECQIPSDDPIHDPDHGWYGGNVTEAPPDDALRRPFGSSELRFRESLPLVNAVTKFVLRRQCRQQFRPEILRHIWSRLPNLEEICYEPWQSHMSVEQQHSDMEFVKTIYNIPASVKTVTIFEDFNENFLELYDLGRGYLADINPGRVRLPSRILGGLTAMRSRSLEHISVAFMIDAHHFFDSCQPSWRWPRLKTLTLTARGIAKDTAHRTNKLFQTAAQLALNMPKLQTLTIWHGERREACAFTYSREHGSICWQATRDLKLESQTLEAWEKVAVAFAERLLTVETKLLMEDITSHGDAIHHLGLHHVVDRVSLQQIRIENRVSWL</sequence>
<feature type="domain" description="DUF6546" evidence="2">
    <location>
        <begin position="380"/>
        <end position="578"/>
    </location>
</feature>
<name>A0A8H5PYJ5_GIBSU</name>
<keyword evidence="1" id="KW-0732">Signal</keyword>
<reference evidence="3 4" key="1">
    <citation type="submission" date="2020-05" db="EMBL/GenBank/DDBJ databases">
        <title>Identification and distribution of gene clusters putatively required for synthesis of sphingolipid metabolism inhibitors in phylogenetically diverse species of the filamentous fungus Fusarium.</title>
        <authorList>
            <person name="Kim H.-S."/>
            <person name="Busman M."/>
            <person name="Brown D.W."/>
            <person name="Divon H."/>
            <person name="Uhlig S."/>
            <person name="Proctor R.H."/>
        </authorList>
    </citation>
    <scope>NUCLEOTIDE SEQUENCE [LARGE SCALE GENOMIC DNA]</scope>
    <source>
        <strain evidence="3 4">NRRL 66333</strain>
    </source>
</reference>
<dbReference type="OrthoDB" id="4688861at2759"/>